<reference evidence="1 2" key="1">
    <citation type="submission" date="2016-05" db="EMBL/GenBank/DDBJ databases">
        <title>Whole genome sequencing of Tetragenococcus halophilus subsp. halophilus NISL 7118.</title>
        <authorList>
            <person name="Shiwa Y."/>
            <person name="Nishimura I."/>
            <person name="Yoshikawa H."/>
            <person name="Koyama Y."/>
            <person name="Oguma T."/>
        </authorList>
    </citation>
    <scope>NUCLEOTIDE SEQUENCE [LARGE SCALE GENOMIC DNA]</scope>
    <source>
        <strain evidence="1 2">NISL 7118</strain>
    </source>
</reference>
<name>A0A2H6C4Z5_TETHA</name>
<dbReference type="RefSeq" id="WP_061840820.1">
    <property type="nucleotide sequence ID" value="NZ_BAABQP010000032.1"/>
</dbReference>
<dbReference type="Proteomes" id="UP000236214">
    <property type="component" value="Unassembled WGS sequence"/>
</dbReference>
<organism evidence="1 2">
    <name type="scientific">Tetragenococcus halophilus subsp. halophilus</name>
    <dbReference type="NCBI Taxonomy" id="1513897"/>
    <lineage>
        <taxon>Bacteria</taxon>
        <taxon>Bacillati</taxon>
        <taxon>Bacillota</taxon>
        <taxon>Bacilli</taxon>
        <taxon>Lactobacillales</taxon>
        <taxon>Enterococcaceae</taxon>
        <taxon>Tetragenococcus</taxon>
    </lineage>
</organism>
<keyword evidence="2" id="KW-1185">Reference proteome</keyword>
<gene>
    <name evidence="1" type="ORF">TEHN7118_0385</name>
</gene>
<evidence type="ECO:0000313" key="2">
    <source>
        <dbReference type="Proteomes" id="UP000236214"/>
    </source>
</evidence>
<dbReference type="EMBL" id="BDEC01000012">
    <property type="protein sequence ID" value="GBD67579.1"/>
    <property type="molecule type" value="Genomic_DNA"/>
</dbReference>
<dbReference type="GeneID" id="64054220"/>
<proteinExistence type="predicted"/>
<accession>A0A2H6C4Z5</accession>
<sequence length="75" mass="8833">MNVIENIQVGERYKVQPRHFHRTFIGNVKSVEGSTIVFEVENYDLVDQEKVDESRLVTVDISDVKYSMKNNYFFS</sequence>
<comment type="caution">
    <text evidence="1">The sequence shown here is derived from an EMBL/GenBank/DDBJ whole genome shotgun (WGS) entry which is preliminary data.</text>
</comment>
<dbReference type="AlphaFoldDB" id="A0A2H6C4Z5"/>
<protein>
    <submittedName>
        <fullName evidence="1">Uncharacterized protein</fullName>
    </submittedName>
</protein>
<evidence type="ECO:0000313" key="1">
    <source>
        <dbReference type="EMBL" id="GBD67579.1"/>
    </source>
</evidence>